<accession>A0A4Z2GEZ1</accession>
<dbReference type="AlphaFoldDB" id="A0A4Z2GEZ1"/>
<evidence type="ECO:0000313" key="2">
    <source>
        <dbReference type="Proteomes" id="UP000314294"/>
    </source>
</evidence>
<dbReference type="Proteomes" id="UP000314294">
    <property type="component" value="Unassembled WGS sequence"/>
</dbReference>
<protein>
    <submittedName>
        <fullName evidence="1">Uncharacterized protein</fullName>
    </submittedName>
</protein>
<dbReference type="EMBL" id="SRLO01000571">
    <property type="protein sequence ID" value="TNN51745.1"/>
    <property type="molecule type" value="Genomic_DNA"/>
</dbReference>
<keyword evidence="2" id="KW-1185">Reference proteome</keyword>
<name>A0A4Z2GEZ1_9TELE</name>
<sequence length="72" mass="8141">MTPKRVRSLPTVVWFTIDPMNFCMLLNLLRSSMATWLSKSFRASKFLSAYVLSGEPLISRSWVVLASTTPMA</sequence>
<gene>
    <name evidence="1" type="ORF">EYF80_038036</name>
</gene>
<comment type="caution">
    <text evidence="1">The sequence shown here is derived from an EMBL/GenBank/DDBJ whole genome shotgun (WGS) entry which is preliminary data.</text>
</comment>
<evidence type="ECO:0000313" key="1">
    <source>
        <dbReference type="EMBL" id="TNN51745.1"/>
    </source>
</evidence>
<proteinExistence type="predicted"/>
<organism evidence="1 2">
    <name type="scientific">Liparis tanakae</name>
    <name type="common">Tanaka's snailfish</name>
    <dbReference type="NCBI Taxonomy" id="230148"/>
    <lineage>
        <taxon>Eukaryota</taxon>
        <taxon>Metazoa</taxon>
        <taxon>Chordata</taxon>
        <taxon>Craniata</taxon>
        <taxon>Vertebrata</taxon>
        <taxon>Euteleostomi</taxon>
        <taxon>Actinopterygii</taxon>
        <taxon>Neopterygii</taxon>
        <taxon>Teleostei</taxon>
        <taxon>Neoteleostei</taxon>
        <taxon>Acanthomorphata</taxon>
        <taxon>Eupercaria</taxon>
        <taxon>Perciformes</taxon>
        <taxon>Cottioidei</taxon>
        <taxon>Cottales</taxon>
        <taxon>Liparidae</taxon>
        <taxon>Liparis</taxon>
    </lineage>
</organism>
<reference evidence="1 2" key="1">
    <citation type="submission" date="2019-03" db="EMBL/GenBank/DDBJ databases">
        <title>First draft genome of Liparis tanakae, snailfish: a comprehensive survey of snailfish specific genes.</title>
        <authorList>
            <person name="Kim W."/>
            <person name="Song I."/>
            <person name="Jeong J.-H."/>
            <person name="Kim D."/>
            <person name="Kim S."/>
            <person name="Ryu S."/>
            <person name="Song J.Y."/>
            <person name="Lee S.K."/>
        </authorList>
    </citation>
    <scope>NUCLEOTIDE SEQUENCE [LARGE SCALE GENOMIC DNA]</scope>
    <source>
        <tissue evidence="1">Muscle</tissue>
    </source>
</reference>